<evidence type="ECO:0000259" key="1">
    <source>
        <dbReference type="Pfam" id="PF24758"/>
    </source>
</evidence>
<dbReference type="SUPFAM" id="SSF81383">
    <property type="entry name" value="F-box domain"/>
    <property type="match status" value="1"/>
</dbReference>
<feature type="domain" description="F-box/LRR-repeat protein 15/At3g58940/PEG3-like LRR" evidence="1">
    <location>
        <begin position="237"/>
        <end position="354"/>
    </location>
</feature>
<reference evidence="2 3" key="1">
    <citation type="submission" date="2020-09" db="EMBL/GenBank/DDBJ databases">
        <title>De no assembly of potato wild relative species, Solanum commersonii.</title>
        <authorList>
            <person name="Cho K."/>
        </authorList>
    </citation>
    <scope>NUCLEOTIDE SEQUENCE [LARGE SCALE GENOMIC DNA]</scope>
    <source>
        <strain evidence="2">LZ3.2</strain>
        <tissue evidence="2">Leaf</tissue>
    </source>
</reference>
<gene>
    <name evidence="2" type="ORF">H5410_005072</name>
</gene>
<dbReference type="OrthoDB" id="1300531at2759"/>
<dbReference type="AlphaFoldDB" id="A0A9J6A5E9"/>
<dbReference type="PANTHER" id="PTHR31900:SF31">
    <property type="entry name" value="F-BOX_LRR-REPEAT PROTEIN 13-LIKE"/>
    <property type="match status" value="1"/>
</dbReference>
<proteinExistence type="predicted"/>
<comment type="caution">
    <text evidence="2">The sequence shown here is derived from an EMBL/GenBank/DDBJ whole genome shotgun (WGS) entry which is preliminary data.</text>
</comment>
<dbReference type="InterPro" id="IPR036047">
    <property type="entry name" value="F-box-like_dom_sf"/>
</dbReference>
<accession>A0A9J6A5E9</accession>
<name>A0A9J6A5E9_SOLCO</name>
<evidence type="ECO:0000313" key="3">
    <source>
        <dbReference type="Proteomes" id="UP000824120"/>
    </source>
</evidence>
<keyword evidence="3" id="KW-1185">Reference proteome</keyword>
<organism evidence="2 3">
    <name type="scientific">Solanum commersonii</name>
    <name type="common">Commerson's wild potato</name>
    <name type="synonym">Commerson's nightshade</name>
    <dbReference type="NCBI Taxonomy" id="4109"/>
    <lineage>
        <taxon>Eukaryota</taxon>
        <taxon>Viridiplantae</taxon>
        <taxon>Streptophyta</taxon>
        <taxon>Embryophyta</taxon>
        <taxon>Tracheophyta</taxon>
        <taxon>Spermatophyta</taxon>
        <taxon>Magnoliopsida</taxon>
        <taxon>eudicotyledons</taxon>
        <taxon>Gunneridae</taxon>
        <taxon>Pentapetalae</taxon>
        <taxon>asterids</taxon>
        <taxon>lamiids</taxon>
        <taxon>Solanales</taxon>
        <taxon>Solanaceae</taxon>
        <taxon>Solanoideae</taxon>
        <taxon>Solaneae</taxon>
        <taxon>Solanum</taxon>
    </lineage>
</organism>
<dbReference type="PANTHER" id="PTHR31900">
    <property type="entry name" value="F-BOX/RNI SUPERFAMILY PROTEIN-RELATED"/>
    <property type="match status" value="1"/>
</dbReference>
<dbReference type="InterPro" id="IPR055411">
    <property type="entry name" value="LRR_FXL15/At3g58940/PEG3-like"/>
</dbReference>
<dbReference type="InterPro" id="IPR050232">
    <property type="entry name" value="FBL13/AtMIF1-like"/>
</dbReference>
<sequence>MNTSILEDLVDRKENLTSPVMIKLSPQASEFVPTSKANPSMAVTIDNFRKKFGHDIDLENDMSNGEYEEDVLDIYFDKLAKEEDLSTRQKRRIYSKTPINATNKAKSYDNFEQYKQPRPIPQTQLRKKVKIETECGEIDRISKLPHALIVEIHSLFPITDAFRTTILSKDWQYLWTYINNIVYDNEEYCHSDSLPEHKFISLTDNVLPLLRFSAIKKFILNFVFRYDDGVSYFLVINKWLELVVNKKVEDLQLNIWYIVYPTEHDQPYSLHEVLYSSSSIIKLKYENCKILKDCVINWTSLKSLTLEDLFLQDEHIKKIISYSPLLESLRLREFCGFNHLRMTSPKCRQLELIHHGHPYGDWYSFEGDTCFFEIVAPYVEHLTIYRIFNEMRIKVRDFSSLSHVNVDVYCDEMDENIVKDLLVSARCANELIFSSWFIKVISILMFEMEDVSLPLLECRWLTISSCISKLSFPLLDNLLRSTPKLENLMIFPDRTTKRLICWKTKSTSPLKNIFKVSLHNMNNVKVIPLICHTYTSDATKLHQFLKFLLKHTVNLEKLVIVPNHNDCNSCSTNISNLMKYLLPFPTSANIS</sequence>
<dbReference type="EMBL" id="JACXVP010000002">
    <property type="protein sequence ID" value="KAG5619854.1"/>
    <property type="molecule type" value="Genomic_DNA"/>
</dbReference>
<evidence type="ECO:0000313" key="2">
    <source>
        <dbReference type="EMBL" id="KAG5619854.1"/>
    </source>
</evidence>
<dbReference type="Proteomes" id="UP000824120">
    <property type="component" value="Chromosome 2"/>
</dbReference>
<protein>
    <recommendedName>
        <fullName evidence="1">F-box/LRR-repeat protein 15/At3g58940/PEG3-like LRR domain-containing protein</fullName>
    </recommendedName>
</protein>
<dbReference type="Pfam" id="PF24758">
    <property type="entry name" value="LRR_At5g56370"/>
    <property type="match status" value="1"/>
</dbReference>